<dbReference type="Proteomes" id="UP001175226">
    <property type="component" value="Unassembled WGS sequence"/>
</dbReference>
<evidence type="ECO:0000313" key="2">
    <source>
        <dbReference type="Proteomes" id="UP001175226"/>
    </source>
</evidence>
<evidence type="ECO:0000313" key="1">
    <source>
        <dbReference type="EMBL" id="KAK0436350.1"/>
    </source>
</evidence>
<dbReference type="AlphaFoldDB" id="A0AA39J6H1"/>
<keyword evidence="2" id="KW-1185">Reference proteome</keyword>
<protein>
    <submittedName>
        <fullName evidence="1">Uncharacterized protein</fullName>
    </submittedName>
</protein>
<dbReference type="EMBL" id="JAUEPT010000055">
    <property type="protein sequence ID" value="KAK0436350.1"/>
    <property type="molecule type" value="Genomic_DNA"/>
</dbReference>
<proteinExistence type="predicted"/>
<name>A0AA39J6H1_9AGAR</name>
<organism evidence="1 2">
    <name type="scientific">Armillaria borealis</name>
    <dbReference type="NCBI Taxonomy" id="47425"/>
    <lineage>
        <taxon>Eukaryota</taxon>
        <taxon>Fungi</taxon>
        <taxon>Dikarya</taxon>
        <taxon>Basidiomycota</taxon>
        <taxon>Agaricomycotina</taxon>
        <taxon>Agaricomycetes</taxon>
        <taxon>Agaricomycetidae</taxon>
        <taxon>Agaricales</taxon>
        <taxon>Marasmiineae</taxon>
        <taxon>Physalacriaceae</taxon>
        <taxon>Armillaria</taxon>
    </lineage>
</organism>
<reference evidence="1" key="1">
    <citation type="submission" date="2023-06" db="EMBL/GenBank/DDBJ databases">
        <authorList>
            <consortium name="Lawrence Berkeley National Laboratory"/>
            <person name="Ahrendt S."/>
            <person name="Sahu N."/>
            <person name="Indic B."/>
            <person name="Wong-Bajracharya J."/>
            <person name="Merenyi Z."/>
            <person name="Ke H.-M."/>
            <person name="Monk M."/>
            <person name="Kocsube S."/>
            <person name="Drula E."/>
            <person name="Lipzen A."/>
            <person name="Balint B."/>
            <person name="Henrissat B."/>
            <person name="Andreopoulos B."/>
            <person name="Martin F.M."/>
            <person name="Harder C.B."/>
            <person name="Rigling D."/>
            <person name="Ford K.L."/>
            <person name="Foster G.D."/>
            <person name="Pangilinan J."/>
            <person name="Papanicolaou A."/>
            <person name="Barry K."/>
            <person name="LaButti K."/>
            <person name="Viragh M."/>
            <person name="Koriabine M."/>
            <person name="Yan M."/>
            <person name="Riley R."/>
            <person name="Champramary S."/>
            <person name="Plett K.L."/>
            <person name="Tsai I.J."/>
            <person name="Slot J."/>
            <person name="Sipos G."/>
            <person name="Plett J."/>
            <person name="Nagy L.G."/>
            <person name="Grigoriev I.V."/>
        </authorList>
    </citation>
    <scope>NUCLEOTIDE SEQUENCE</scope>
    <source>
        <strain evidence="1">FPL87.14</strain>
    </source>
</reference>
<gene>
    <name evidence="1" type="ORF">EV421DRAFT_1907967</name>
</gene>
<accession>A0AA39J6H1</accession>
<sequence length="373" mass="42659">MALSCINVYRSPNITLLKRHYYECTDLDNKDLLPFPIADAATICPLLTYCVEFWGYSHYWEMWPNLSVKPVMIRTICTQDLVVGGALAVLVSDNQKGETKPALTTNRKHVCSISFVEEMSTESKKPKLEHDSTHSSCPIVLPLVYSIAAKKLVQCEIFPMLSNEDDDRATIEGWNKCIVVNKDDTPKWYNTNRLRDSMICILDREAVRKGSRPSQLLQDFEVLMHDAPLQISWSWSLTSLNRVGDLDAPQEVQDHQKRMDPEKREDINVVMSFRGLFSEGQAENGRSLNVLNLPQAGQGVETIPYLWAFLVHKTAFYQTEDLLRDLFPQEFPKWVTTWSLVSTCDAITYIHSNSQGVGTAIRVLTGWKLWYIF</sequence>
<comment type="caution">
    <text evidence="1">The sequence shown here is derived from an EMBL/GenBank/DDBJ whole genome shotgun (WGS) entry which is preliminary data.</text>
</comment>